<feature type="compositionally biased region" description="Basic and acidic residues" evidence="1">
    <location>
        <begin position="56"/>
        <end position="78"/>
    </location>
</feature>
<protein>
    <submittedName>
        <fullName evidence="2">Uncharacterized protein</fullName>
    </submittedName>
</protein>
<evidence type="ECO:0000313" key="3">
    <source>
        <dbReference type="Proteomes" id="UP000053144"/>
    </source>
</evidence>
<evidence type="ECO:0000256" key="1">
    <source>
        <dbReference type="SAM" id="MobiDB-lite"/>
    </source>
</evidence>
<organism evidence="2 3">
    <name type="scientific">Phaseolus angularis</name>
    <name type="common">Azuki bean</name>
    <name type="synonym">Vigna angularis</name>
    <dbReference type="NCBI Taxonomy" id="3914"/>
    <lineage>
        <taxon>Eukaryota</taxon>
        <taxon>Viridiplantae</taxon>
        <taxon>Streptophyta</taxon>
        <taxon>Embryophyta</taxon>
        <taxon>Tracheophyta</taxon>
        <taxon>Spermatophyta</taxon>
        <taxon>Magnoliopsida</taxon>
        <taxon>eudicotyledons</taxon>
        <taxon>Gunneridae</taxon>
        <taxon>Pentapetalae</taxon>
        <taxon>rosids</taxon>
        <taxon>fabids</taxon>
        <taxon>Fabales</taxon>
        <taxon>Fabaceae</taxon>
        <taxon>Papilionoideae</taxon>
        <taxon>50 kb inversion clade</taxon>
        <taxon>NPAAA clade</taxon>
        <taxon>indigoferoid/millettioid clade</taxon>
        <taxon>Phaseoleae</taxon>
        <taxon>Vigna</taxon>
    </lineage>
</organism>
<dbReference type="Gramene" id="KOM46685">
    <property type="protein sequence ID" value="KOM46685"/>
    <property type="gene ID" value="LR48_Vigan07g038900"/>
</dbReference>
<accession>A0A0L9UUY9</accession>
<dbReference type="Proteomes" id="UP000053144">
    <property type="component" value="Chromosome 7"/>
</dbReference>
<gene>
    <name evidence="2" type="ORF">LR48_Vigan07g038900</name>
</gene>
<proteinExistence type="predicted"/>
<dbReference type="EMBL" id="CM003377">
    <property type="protein sequence ID" value="KOM46685.1"/>
    <property type="molecule type" value="Genomic_DNA"/>
</dbReference>
<reference evidence="3" key="1">
    <citation type="journal article" date="2015" name="Proc. Natl. Acad. Sci. U.S.A.">
        <title>Genome sequencing of adzuki bean (Vigna angularis) provides insight into high starch and low fat accumulation and domestication.</title>
        <authorList>
            <person name="Yang K."/>
            <person name="Tian Z."/>
            <person name="Chen C."/>
            <person name="Luo L."/>
            <person name="Zhao B."/>
            <person name="Wang Z."/>
            <person name="Yu L."/>
            <person name="Li Y."/>
            <person name="Sun Y."/>
            <person name="Li W."/>
            <person name="Chen Y."/>
            <person name="Li Y."/>
            <person name="Zhang Y."/>
            <person name="Ai D."/>
            <person name="Zhao J."/>
            <person name="Shang C."/>
            <person name="Ma Y."/>
            <person name="Wu B."/>
            <person name="Wang M."/>
            <person name="Gao L."/>
            <person name="Sun D."/>
            <person name="Zhang P."/>
            <person name="Guo F."/>
            <person name="Wang W."/>
            <person name="Li Y."/>
            <person name="Wang J."/>
            <person name="Varshney R.K."/>
            <person name="Wang J."/>
            <person name="Ling H.Q."/>
            <person name="Wan P."/>
        </authorList>
    </citation>
    <scope>NUCLEOTIDE SEQUENCE</scope>
    <source>
        <strain evidence="3">cv. Jingnong 6</strain>
    </source>
</reference>
<evidence type="ECO:0000313" key="2">
    <source>
        <dbReference type="EMBL" id="KOM46685.1"/>
    </source>
</evidence>
<dbReference type="AlphaFoldDB" id="A0A0L9UUY9"/>
<feature type="region of interest" description="Disordered" evidence="1">
    <location>
        <begin position="1"/>
        <end position="87"/>
    </location>
</feature>
<name>A0A0L9UUY9_PHAAN</name>
<sequence length="120" mass="13722">MGRAQKTYLEVEGKQGEVPQMTQALRKSGTEASLAELRHSQRHTGADAPLRNPDAQGREEESEREEERRIERERDRENAAQTPKGYPFYSRANPLWLQFRSLQPSGVGLIFLSSHIFVVE</sequence>